<dbReference type="CDD" id="cd18549">
    <property type="entry name" value="ABC_6TM_YwjA_like"/>
    <property type="match status" value="1"/>
</dbReference>
<dbReference type="InterPro" id="IPR003593">
    <property type="entry name" value="AAA+_ATPase"/>
</dbReference>
<dbReference type="InterPro" id="IPR039421">
    <property type="entry name" value="Type_1_exporter"/>
</dbReference>
<evidence type="ECO:0000259" key="8">
    <source>
        <dbReference type="PROSITE" id="PS50893"/>
    </source>
</evidence>
<sequence>MNRKTKKFLSYYKPYKSLFFTDMFFALLVSAITLVYPLIVRYITNTILVQYEIEAAMSHIFKLAVVMVGLAILELIGNFYIAYKGHIMGAKMEFDMRNEIFEHYQKLSFNFYDNKKTGQLMTRITNDLFDITELCHHGPEDLVISIIKFVGAFVILISVNLPLTILVFAFLPIMLFYAMHMKNKMNGAFRKNRERIADINAQIEDNLSGIRVVKSFANEKVEMEKFHRGNSRFVDSKKTSYFIMAVFHSGLGLFISLINVVVIIGGGYFILKKVISLGDLLTFLLYINNLIDPVKKLINFTEQFQNGITGFDRFMEILDIEPDIQDKKTAKELIDVKGDIEFRDVTFKYDDTSADVFRNINLKVEAGEYIALVGPSGVGKTTMCSLIPRFYEVSEGSILIDGKDIRDIKLKSLRKNIGIVQQDVYLFAGTVFDNIRYGKLDATTEEIIEAAKNANAHDFIMELPDGYDTYIGQRGIKLSGGQKQRLSIARVFLKNPPILIFDEATSALDNESEKVVQDSLEKLAKNRTTFVIAHRLTTIQNAKSIVVLTEEGIKEKGSHEELLQLDGIYASLYNIRQNK</sequence>
<comment type="caution">
    <text evidence="10">The sequence shown here is derived from an EMBL/GenBank/DDBJ whole genome shotgun (WGS) entry which is preliminary data.</text>
</comment>
<dbReference type="Pfam" id="PF00664">
    <property type="entry name" value="ABC_membrane"/>
    <property type="match status" value="1"/>
</dbReference>
<dbReference type="Gene3D" id="1.20.1560.10">
    <property type="entry name" value="ABC transporter type 1, transmembrane domain"/>
    <property type="match status" value="1"/>
</dbReference>
<feature type="transmembrane region" description="Helical" evidence="7">
    <location>
        <begin position="165"/>
        <end position="181"/>
    </location>
</feature>
<keyword evidence="3" id="KW-0547">Nucleotide-binding</keyword>
<dbReference type="GO" id="GO:0005524">
    <property type="term" value="F:ATP binding"/>
    <property type="evidence" value="ECO:0007669"/>
    <property type="project" value="UniProtKB-KW"/>
</dbReference>
<dbReference type="Gene3D" id="3.40.50.300">
    <property type="entry name" value="P-loop containing nucleotide triphosphate hydrolases"/>
    <property type="match status" value="1"/>
</dbReference>
<evidence type="ECO:0000259" key="9">
    <source>
        <dbReference type="PROSITE" id="PS50929"/>
    </source>
</evidence>
<accession>A0A3N1XQW2</accession>
<dbReference type="FunFam" id="3.40.50.300:FF:000218">
    <property type="entry name" value="Multidrug ABC transporter ATP-binding protein"/>
    <property type="match status" value="1"/>
</dbReference>
<dbReference type="Proteomes" id="UP000273083">
    <property type="component" value="Unassembled WGS sequence"/>
</dbReference>
<keyword evidence="2 7" id="KW-0812">Transmembrane</keyword>
<evidence type="ECO:0000256" key="3">
    <source>
        <dbReference type="ARBA" id="ARBA00022741"/>
    </source>
</evidence>
<evidence type="ECO:0000256" key="2">
    <source>
        <dbReference type="ARBA" id="ARBA00022692"/>
    </source>
</evidence>
<dbReference type="SMART" id="SM00382">
    <property type="entry name" value="AAA"/>
    <property type="match status" value="1"/>
</dbReference>
<protein>
    <submittedName>
        <fullName evidence="10">ATP-binding cassette subfamily B protein</fullName>
    </submittedName>
</protein>
<proteinExistence type="predicted"/>
<dbReference type="InterPro" id="IPR036640">
    <property type="entry name" value="ABC1_TM_sf"/>
</dbReference>
<keyword evidence="5 7" id="KW-1133">Transmembrane helix</keyword>
<evidence type="ECO:0000256" key="1">
    <source>
        <dbReference type="ARBA" id="ARBA00004651"/>
    </source>
</evidence>
<dbReference type="GO" id="GO:0015421">
    <property type="term" value="F:ABC-type oligopeptide transporter activity"/>
    <property type="evidence" value="ECO:0007669"/>
    <property type="project" value="TreeGrafter"/>
</dbReference>
<evidence type="ECO:0000256" key="4">
    <source>
        <dbReference type="ARBA" id="ARBA00022840"/>
    </source>
</evidence>
<comment type="subcellular location">
    <subcellularLocation>
        <location evidence="1">Cell membrane</location>
        <topology evidence="1">Multi-pass membrane protein</topology>
    </subcellularLocation>
</comment>
<dbReference type="PROSITE" id="PS50929">
    <property type="entry name" value="ABC_TM1F"/>
    <property type="match status" value="1"/>
</dbReference>
<feature type="domain" description="ABC transporter" evidence="8">
    <location>
        <begin position="340"/>
        <end position="575"/>
    </location>
</feature>
<dbReference type="EMBL" id="RJVG01000004">
    <property type="protein sequence ID" value="ROR28541.1"/>
    <property type="molecule type" value="Genomic_DNA"/>
</dbReference>
<dbReference type="PANTHER" id="PTHR43394:SF1">
    <property type="entry name" value="ATP-BINDING CASSETTE SUB-FAMILY B MEMBER 10, MITOCHONDRIAL"/>
    <property type="match status" value="1"/>
</dbReference>
<evidence type="ECO:0000256" key="5">
    <source>
        <dbReference type="ARBA" id="ARBA00022989"/>
    </source>
</evidence>
<dbReference type="SUPFAM" id="SSF52540">
    <property type="entry name" value="P-loop containing nucleoside triphosphate hydrolases"/>
    <property type="match status" value="1"/>
</dbReference>
<dbReference type="AlphaFoldDB" id="A0A3N1XQW2"/>
<name>A0A3N1XQW2_9FIRM</name>
<dbReference type="PROSITE" id="PS50893">
    <property type="entry name" value="ABC_TRANSPORTER_2"/>
    <property type="match status" value="1"/>
</dbReference>
<reference evidence="10 11" key="1">
    <citation type="submission" date="2018-11" db="EMBL/GenBank/DDBJ databases">
        <title>Genomic Encyclopedia of Type Strains, Phase IV (KMG-IV): sequencing the most valuable type-strain genomes for metagenomic binning, comparative biology and taxonomic classification.</title>
        <authorList>
            <person name="Goeker M."/>
        </authorList>
    </citation>
    <scope>NUCLEOTIDE SEQUENCE [LARGE SCALE GENOMIC DNA]</scope>
    <source>
        <strain evidence="10 11">DSM 26537</strain>
    </source>
</reference>
<dbReference type="PANTHER" id="PTHR43394">
    <property type="entry name" value="ATP-DEPENDENT PERMEASE MDL1, MITOCHONDRIAL"/>
    <property type="match status" value="1"/>
</dbReference>
<dbReference type="InterPro" id="IPR011527">
    <property type="entry name" value="ABC1_TM_dom"/>
</dbReference>
<dbReference type="GO" id="GO:0005886">
    <property type="term" value="C:plasma membrane"/>
    <property type="evidence" value="ECO:0007669"/>
    <property type="project" value="UniProtKB-SubCell"/>
</dbReference>
<evidence type="ECO:0000313" key="11">
    <source>
        <dbReference type="Proteomes" id="UP000273083"/>
    </source>
</evidence>
<dbReference type="InterPro" id="IPR017871">
    <property type="entry name" value="ABC_transporter-like_CS"/>
</dbReference>
<dbReference type="RefSeq" id="WP_123609043.1">
    <property type="nucleotide sequence ID" value="NZ_RJVG01000004.1"/>
</dbReference>
<feature type="transmembrane region" description="Helical" evidence="7">
    <location>
        <begin position="20"/>
        <end position="40"/>
    </location>
</feature>
<dbReference type="Pfam" id="PF00005">
    <property type="entry name" value="ABC_tran"/>
    <property type="match status" value="1"/>
</dbReference>
<evidence type="ECO:0000256" key="6">
    <source>
        <dbReference type="ARBA" id="ARBA00023136"/>
    </source>
</evidence>
<feature type="transmembrane region" description="Helical" evidence="7">
    <location>
        <begin position="60"/>
        <end position="83"/>
    </location>
</feature>
<dbReference type="OrthoDB" id="9762778at2"/>
<feature type="domain" description="ABC transmembrane type-1" evidence="9">
    <location>
        <begin position="23"/>
        <end position="306"/>
    </location>
</feature>
<keyword evidence="11" id="KW-1185">Reference proteome</keyword>
<evidence type="ECO:0000256" key="7">
    <source>
        <dbReference type="SAM" id="Phobius"/>
    </source>
</evidence>
<dbReference type="InterPro" id="IPR027417">
    <property type="entry name" value="P-loop_NTPase"/>
</dbReference>
<dbReference type="GO" id="GO:0016887">
    <property type="term" value="F:ATP hydrolysis activity"/>
    <property type="evidence" value="ECO:0007669"/>
    <property type="project" value="InterPro"/>
</dbReference>
<dbReference type="PROSITE" id="PS00211">
    <property type="entry name" value="ABC_TRANSPORTER_1"/>
    <property type="match status" value="1"/>
</dbReference>
<gene>
    <name evidence="10" type="ORF">EDD66_104127</name>
</gene>
<keyword evidence="6 7" id="KW-0472">Membrane</keyword>
<organism evidence="10 11">
    <name type="scientific">Mobilisporobacter senegalensis</name>
    <dbReference type="NCBI Taxonomy" id="1329262"/>
    <lineage>
        <taxon>Bacteria</taxon>
        <taxon>Bacillati</taxon>
        <taxon>Bacillota</taxon>
        <taxon>Clostridia</taxon>
        <taxon>Lachnospirales</taxon>
        <taxon>Lachnospiraceae</taxon>
        <taxon>Mobilisporobacter</taxon>
    </lineage>
</organism>
<keyword evidence="4 10" id="KW-0067">ATP-binding</keyword>
<dbReference type="SUPFAM" id="SSF90123">
    <property type="entry name" value="ABC transporter transmembrane region"/>
    <property type="match status" value="1"/>
</dbReference>
<dbReference type="InterPro" id="IPR003439">
    <property type="entry name" value="ABC_transporter-like_ATP-bd"/>
</dbReference>
<evidence type="ECO:0000313" key="10">
    <source>
        <dbReference type="EMBL" id="ROR28541.1"/>
    </source>
</evidence>
<dbReference type="CDD" id="cd03251">
    <property type="entry name" value="ABCC_MsbA"/>
    <property type="match status" value="1"/>
</dbReference>
<feature type="transmembrane region" description="Helical" evidence="7">
    <location>
        <begin position="241"/>
        <end position="264"/>
    </location>
</feature>